<proteinExistence type="predicted"/>
<sequence length="107" mass="11976">MCQVRQSYTLTSTCGSSIWSRELAVAGELDVPYKRLLTRFHGRLSKSTRPPTNRKLTEEQQSALCRYLGTLGEMYTSATRKQCHATTKSLARSHGSKLGSLPTVRKL</sequence>
<dbReference type="Proteomes" id="UP000250266">
    <property type="component" value="Unassembled WGS sequence"/>
</dbReference>
<name>A0A8E2JEB7_9PEZI</name>
<evidence type="ECO:0000313" key="2">
    <source>
        <dbReference type="EMBL" id="OCK79505.1"/>
    </source>
</evidence>
<evidence type="ECO:0000256" key="1">
    <source>
        <dbReference type="SAM" id="MobiDB-lite"/>
    </source>
</evidence>
<dbReference type="OrthoDB" id="4368338at2759"/>
<protein>
    <submittedName>
        <fullName evidence="2">Uncharacterized protein</fullName>
    </submittedName>
</protein>
<dbReference type="AlphaFoldDB" id="A0A8E2JEB7"/>
<feature type="region of interest" description="Disordered" evidence="1">
    <location>
        <begin position="88"/>
        <end position="107"/>
    </location>
</feature>
<keyword evidence="3" id="KW-1185">Reference proteome</keyword>
<evidence type="ECO:0000313" key="3">
    <source>
        <dbReference type="Proteomes" id="UP000250266"/>
    </source>
</evidence>
<gene>
    <name evidence="2" type="ORF">K432DRAFT_299703</name>
</gene>
<dbReference type="EMBL" id="KV745001">
    <property type="protein sequence ID" value="OCK79505.1"/>
    <property type="molecule type" value="Genomic_DNA"/>
</dbReference>
<organism evidence="2 3">
    <name type="scientific">Lepidopterella palustris CBS 459.81</name>
    <dbReference type="NCBI Taxonomy" id="1314670"/>
    <lineage>
        <taxon>Eukaryota</taxon>
        <taxon>Fungi</taxon>
        <taxon>Dikarya</taxon>
        <taxon>Ascomycota</taxon>
        <taxon>Pezizomycotina</taxon>
        <taxon>Dothideomycetes</taxon>
        <taxon>Pleosporomycetidae</taxon>
        <taxon>Mytilinidiales</taxon>
        <taxon>Argynnaceae</taxon>
        <taxon>Lepidopterella</taxon>
    </lineage>
</organism>
<accession>A0A8E2JEB7</accession>
<reference evidence="2 3" key="1">
    <citation type="journal article" date="2016" name="Nat. Commun.">
        <title>Ectomycorrhizal ecology is imprinted in the genome of the dominant symbiotic fungus Cenococcum geophilum.</title>
        <authorList>
            <consortium name="DOE Joint Genome Institute"/>
            <person name="Peter M."/>
            <person name="Kohler A."/>
            <person name="Ohm R.A."/>
            <person name="Kuo A."/>
            <person name="Krutzmann J."/>
            <person name="Morin E."/>
            <person name="Arend M."/>
            <person name="Barry K.W."/>
            <person name="Binder M."/>
            <person name="Choi C."/>
            <person name="Clum A."/>
            <person name="Copeland A."/>
            <person name="Grisel N."/>
            <person name="Haridas S."/>
            <person name="Kipfer T."/>
            <person name="LaButti K."/>
            <person name="Lindquist E."/>
            <person name="Lipzen A."/>
            <person name="Maire R."/>
            <person name="Meier B."/>
            <person name="Mihaltcheva S."/>
            <person name="Molinier V."/>
            <person name="Murat C."/>
            <person name="Poggeler S."/>
            <person name="Quandt C.A."/>
            <person name="Sperisen C."/>
            <person name="Tritt A."/>
            <person name="Tisserant E."/>
            <person name="Crous P.W."/>
            <person name="Henrissat B."/>
            <person name="Nehls U."/>
            <person name="Egli S."/>
            <person name="Spatafora J.W."/>
            <person name="Grigoriev I.V."/>
            <person name="Martin F.M."/>
        </authorList>
    </citation>
    <scope>NUCLEOTIDE SEQUENCE [LARGE SCALE GENOMIC DNA]</scope>
    <source>
        <strain evidence="2 3">CBS 459.81</strain>
    </source>
</reference>